<dbReference type="InterPro" id="IPR005135">
    <property type="entry name" value="Endo/exonuclease/phosphatase"/>
</dbReference>
<feature type="transmembrane region" description="Helical" evidence="9">
    <location>
        <begin position="37"/>
        <end position="61"/>
    </location>
</feature>
<evidence type="ECO:0000313" key="11">
    <source>
        <dbReference type="EMBL" id="TDY11525.1"/>
    </source>
</evidence>
<sequence length="340" mass="39270">MKRLKLVDKLVFFVNSIVATMLLLSYILPYVSPKNFALLSVLSLAVPFLILLNILFFVYWLLKVKKQLLLSLIILFIGYNYLFSLYKFSSSKNIEDPNNISVMNYNVRLFNVFEWIPDETVKIQIVDFISEKQPDVLSMQEYRPDEAIDLKGYYKYEELSGKKVKNGQAIFSKFPIVNSGSIEFPNTSNNAIFVDIVKAKDTIRIYNVHLQSLGIDPTVEKLANESSENLFKRVSKTFKMQESQTDLFLQHKARCKYKMVICGDFNNTAYSYVYKEIKGDLQDAFVEGGNGFGRTFNFKFFPVRIDFILADDAFEVNGFKTFDVELSDHYPILAKLKLAK</sequence>
<evidence type="ECO:0000313" key="12">
    <source>
        <dbReference type="Proteomes" id="UP000294930"/>
    </source>
</evidence>
<dbReference type="InterPro" id="IPR051547">
    <property type="entry name" value="TDP2-like"/>
</dbReference>
<evidence type="ECO:0000256" key="4">
    <source>
        <dbReference type="ARBA" id="ARBA00022723"/>
    </source>
</evidence>
<dbReference type="PANTHER" id="PTHR15822">
    <property type="entry name" value="TRAF AND TNF RECEPTOR-ASSOCIATED PROTEIN"/>
    <property type="match status" value="1"/>
</dbReference>
<dbReference type="Proteomes" id="UP000294930">
    <property type="component" value="Unassembled WGS sequence"/>
</dbReference>
<reference evidence="11 12" key="1">
    <citation type="submission" date="2019-03" db="EMBL/GenBank/DDBJ databases">
        <title>Genomic Encyclopedia of Type Strains, Phase III (KMG-III): the genomes of soil and plant-associated and newly described type strains.</title>
        <authorList>
            <person name="Whitman W."/>
        </authorList>
    </citation>
    <scope>NUCLEOTIDE SEQUENCE [LARGE SCALE GENOMIC DNA]</scope>
    <source>
        <strain evidence="11 12">CGMCC 1.10957</strain>
    </source>
</reference>
<keyword evidence="3" id="KW-0540">Nuclease</keyword>
<keyword evidence="5" id="KW-0227">DNA damage</keyword>
<comment type="cofactor">
    <cofactor evidence="1">
        <name>Mn(2+)</name>
        <dbReference type="ChEBI" id="CHEBI:29035"/>
    </cofactor>
</comment>
<dbReference type="CDD" id="cd09084">
    <property type="entry name" value="EEP-2"/>
    <property type="match status" value="1"/>
</dbReference>
<name>A0ABY2G408_9FLAO</name>
<gene>
    <name evidence="11" type="ORF">A8975_2164</name>
</gene>
<feature type="transmembrane region" description="Helical" evidence="9">
    <location>
        <begin position="68"/>
        <end position="86"/>
    </location>
</feature>
<protein>
    <submittedName>
        <fullName evidence="11">Endonuclease/exonuclease/phosphatase family metal-dependent hydrolase</fullName>
    </submittedName>
</protein>
<evidence type="ECO:0000256" key="8">
    <source>
        <dbReference type="ARBA" id="ARBA00023204"/>
    </source>
</evidence>
<keyword evidence="9" id="KW-1133">Transmembrane helix</keyword>
<accession>A0ABY2G408</accession>
<dbReference type="EMBL" id="SOQZ01000004">
    <property type="protein sequence ID" value="TDY11525.1"/>
    <property type="molecule type" value="Genomic_DNA"/>
</dbReference>
<keyword evidence="8" id="KW-0234">DNA repair</keyword>
<evidence type="ECO:0000256" key="1">
    <source>
        <dbReference type="ARBA" id="ARBA00001936"/>
    </source>
</evidence>
<dbReference type="PANTHER" id="PTHR15822:SF4">
    <property type="entry name" value="TYROSYL-DNA PHOSPHODIESTERASE 2"/>
    <property type="match status" value="1"/>
</dbReference>
<evidence type="ECO:0000256" key="7">
    <source>
        <dbReference type="ARBA" id="ARBA00022842"/>
    </source>
</evidence>
<feature type="transmembrane region" description="Helical" evidence="9">
    <location>
        <begin position="12"/>
        <end position="31"/>
    </location>
</feature>
<dbReference type="RefSeq" id="WP_134200404.1">
    <property type="nucleotide sequence ID" value="NZ_SOQZ01000004.1"/>
</dbReference>
<dbReference type="Gene3D" id="3.60.10.10">
    <property type="entry name" value="Endonuclease/exonuclease/phosphatase"/>
    <property type="match status" value="1"/>
</dbReference>
<organism evidence="11 12">
    <name type="scientific">Meridianimaribacter flavus</name>
    <dbReference type="NCBI Taxonomy" id="571115"/>
    <lineage>
        <taxon>Bacteria</taxon>
        <taxon>Pseudomonadati</taxon>
        <taxon>Bacteroidota</taxon>
        <taxon>Flavobacteriia</taxon>
        <taxon>Flavobacteriales</taxon>
        <taxon>Flavobacteriaceae</taxon>
        <taxon>Meridianimaribacter</taxon>
    </lineage>
</organism>
<keyword evidence="7" id="KW-0460">Magnesium</keyword>
<evidence type="ECO:0000256" key="9">
    <source>
        <dbReference type="SAM" id="Phobius"/>
    </source>
</evidence>
<keyword evidence="4" id="KW-0479">Metal-binding</keyword>
<dbReference type="GO" id="GO:0016787">
    <property type="term" value="F:hydrolase activity"/>
    <property type="evidence" value="ECO:0007669"/>
    <property type="project" value="UniProtKB-KW"/>
</dbReference>
<proteinExistence type="predicted"/>
<keyword evidence="9" id="KW-0472">Membrane</keyword>
<dbReference type="SUPFAM" id="SSF56219">
    <property type="entry name" value="DNase I-like"/>
    <property type="match status" value="1"/>
</dbReference>
<keyword evidence="6 11" id="KW-0378">Hydrolase</keyword>
<evidence type="ECO:0000259" key="10">
    <source>
        <dbReference type="Pfam" id="PF03372"/>
    </source>
</evidence>
<keyword evidence="9" id="KW-0812">Transmembrane</keyword>
<comment type="cofactor">
    <cofactor evidence="2">
        <name>Mg(2+)</name>
        <dbReference type="ChEBI" id="CHEBI:18420"/>
    </cofactor>
</comment>
<dbReference type="InterPro" id="IPR036691">
    <property type="entry name" value="Endo/exonu/phosph_ase_sf"/>
</dbReference>
<dbReference type="GO" id="GO:0004519">
    <property type="term" value="F:endonuclease activity"/>
    <property type="evidence" value="ECO:0007669"/>
    <property type="project" value="UniProtKB-KW"/>
</dbReference>
<keyword evidence="12" id="KW-1185">Reference proteome</keyword>
<evidence type="ECO:0000256" key="2">
    <source>
        <dbReference type="ARBA" id="ARBA00001946"/>
    </source>
</evidence>
<feature type="domain" description="Endonuclease/exonuclease/phosphatase" evidence="10">
    <location>
        <begin position="105"/>
        <end position="329"/>
    </location>
</feature>
<evidence type="ECO:0000256" key="5">
    <source>
        <dbReference type="ARBA" id="ARBA00022763"/>
    </source>
</evidence>
<evidence type="ECO:0000256" key="6">
    <source>
        <dbReference type="ARBA" id="ARBA00022801"/>
    </source>
</evidence>
<comment type="caution">
    <text evidence="11">The sequence shown here is derived from an EMBL/GenBank/DDBJ whole genome shotgun (WGS) entry which is preliminary data.</text>
</comment>
<keyword evidence="11" id="KW-0255">Endonuclease</keyword>
<dbReference type="Pfam" id="PF03372">
    <property type="entry name" value="Exo_endo_phos"/>
    <property type="match status" value="1"/>
</dbReference>
<evidence type="ECO:0000256" key="3">
    <source>
        <dbReference type="ARBA" id="ARBA00022722"/>
    </source>
</evidence>